<dbReference type="InterPro" id="IPR001610">
    <property type="entry name" value="PAC"/>
</dbReference>
<dbReference type="Gene3D" id="3.40.50.2300">
    <property type="match status" value="1"/>
</dbReference>
<dbReference type="SMART" id="SM00091">
    <property type="entry name" value="PAS"/>
    <property type="match status" value="3"/>
</dbReference>
<proteinExistence type="predicted"/>
<dbReference type="InterPro" id="IPR013655">
    <property type="entry name" value="PAS_fold_3"/>
</dbReference>
<feature type="domain" description="PAC" evidence="8">
    <location>
        <begin position="473"/>
        <end position="523"/>
    </location>
</feature>
<evidence type="ECO:0000313" key="9">
    <source>
        <dbReference type="EMBL" id="MCQ8128109.1"/>
    </source>
</evidence>
<feature type="domain" description="PAS" evidence="7">
    <location>
        <begin position="397"/>
        <end position="441"/>
    </location>
</feature>
<feature type="domain" description="PAC" evidence="8">
    <location>
        <begin position="341"/>
        <end position="396"/>
    </location>
</feature>
<keyword evidence="3" id="KW-0902">Two-component regulatory system</keyword>
<dbReference type="SMART" id="SM00086">
    <property type="entry name" value="PAC"/>
    <property type="match status" value="4"/>
</dbReference>
<dbReference type="InterPro" id="IPR003594">
    <property type="entry name" value="HATPase_dom"/>
</dbReference>
<dbReference type="PANTHER" id="PTHR24421">
    <property type="entry name" value="NITRATE/NITRITE SENSOR PROTEIN NARX-RELATED"/>
    <property type="match status" value="1"/>
</dbReference>
<name>A0ABT1U2P9_9GAMM</name>
<evidence type="ECO:0000256" key="2">
    <source>
        <dbReference type="ARBA" id="ARBA00022777"/>
    </source>
</evidence>
<organism evidence="9 10">
    <name type="scientific">Methylomonas rivi</name>
    <dbReference type="NCBI Taxonomy" id="2952226"/>
    <lineage>
        <taxon>Bacteria</taxon>
        <taxon>Pseudomonadati</taxon>
        <taxon>Pseudomonadota</taxon>
        <taxon>Gammaproteobacteria</taxon>
        <taxon>Methylococcales</taxon>
        <taxon>Methylococcaceae</taxon>
        <taxon>Methylomonas</taxon>
    </lineage>
</organism>
<dbReference type="CDD" id="cd16917">
    <property type="entry name" value="HATPase_UhpB-NarQ-NarX-like"/>
    <property type="match status" value="1"/>
</dbReference>
<keyword evidence="10" id="KW-1185">Reference proteome</keyword>
<dbReference type="Gene3D" id="3.30.450.20">
    <property type="entry name" value="PAS domain"/>
    <property type="match status" value="4"/>
</dbReference>
<dbReference type="InterPro" id="IPR000700">
    <property type="entry name" value="PAS-assoc_C"/>
</dbReference>
<evidence type="ECO:0000259" key="7">
    <source>
        <dbReference type="PROSITE" id="PS50112"/>
    </source>
</evidence>
<dbReference type="InterPro" id="IPR000014">
    <property type="entry name" value="PAS"/>
</dbReference>
<dbReference type="InterPro" id="IPR050482">
    <property type="entry name" value="Sensor_HK_TwoCompSys"/>
</dbReference>
<evidence type="ECO:0000313" key="10">
    <source>
        <dbReference type="Proteomes" id="UP001524586"/>
    </source>
</evidence>
<evidence type="ECO:0000256" key="1">
    <source>
        <dbReference type="ARBA" id="ARBA00022679"/>
    </source>
</evidence>
<keyword evidence="1" id="KW-0808">Transferase</keyword>
<dbReference type="PROSITE" id="PS50112">
    <property type="entry name" value="PAS"/>
    <property type="match status" value="3"/>
</dbReference>
<dbReference type="PROSITE" id="PS50109">
    <property type="entry name" value="HIS_KIN"/>
    <property type="match status" value="1"/>
</dbReference>
<dbReference type="SUPFAM" id="SSF55785">
    <property type="entry name" value="PYP-like sensor domain (PAS domain)"/>
    <property type="match status" value="4"/>
</dbReference>
<feature type="domain" description="Histidine kinase" evidence="5">
    <location>
        <begin position="672"/>
        <end position="868"/>
    </location>
</feature>
<dbReference type="InterPro" id="IPR036890">
    <property type="entry name" value="HATPase_C_sf"/>
</dbReference>
<accession>A0ABT1U2P9</accession>
<dbReference type="Pfam" id="PF07730">
    <property type="entry name" value="HisKA_3"/>
    <property type="match status" value="1"/>
</dbReference>
<dbReference type="Gene3D" id="3.30.565.10">
    <property type="entry name" value="Histidine kinase-like ATPase, C-terminal domain"/>
    <property type="match status" value="1"/>
</dbReference>
<dbReference type="InterPro" id="IPR005467">
    <property type="entry name" value="His_kinase_dom"/>
</dbReference>
<feature type="domain" description="Response regulatory" evidence="6">
    <location>
        <begin position="3"/>
        <end position="119"/>
    </location>
</feature>
<dbReference type="NCBIfam" id="TIGR00229">
    <property type="entry name" value="sensory_box"/>
    <property type="match status" value="3"/>
</dbReference>
<reference evidence="9 10" key="1">
    <citation type="submission" date="2022-07" db="EMBL/GenBank/DDBJ databases">
        <title>Methylomonas rivi sp. nov., Methylomonas rosea sp. nov., Methylomonas aureus sp. nov. and Methylomonas subterranea sp. nov., four novel methanotrophs isolated from a freshwater creek and the deep terrestrial subsurface.</title>
        <authorList>
            <person name="Abin C."/>
            <person name="Sankaranarayanan K."/>
            <person name="Garner C."/>
            <person name="Sindelar R."/>
            <person name="Kotary K."/>
            <person name="Garner R."/>
            <person name="Barclay S."/>
            <person name="Lawson P."/>
            <person name="Krumholz L."/>
        </authorList>
    </citation>
    <scope>NUCLEOTIDE SEQUENCE [LARGE SCALE GENOMIC DNA]</scope>
    <source>
        <strain evidence="9 10">WSC-6</strain>
    </source>
</reference>
<evidence type="ECO:0000259" key="6">
    <source>
        <dbReference type="PROSITE" id="PS50110"/>
    </source>
</evidence>
<dbReference type="SMART" id="SM00387">
    <property type="entry name" value="HATPase_c"/>
    <property type="match status" value="1"/>
</dbReference>
<feature type="domain" description="PAC" evidence="8">
    <location>
        <begin position="600"/>
        <end position="650"/>
    </location>
</feature>
<dbReference type="InterPro" id="IPR001789">
    <property type="entry name" value="Sig_transdc_resp-reg_receiver"/>
</dbReference>
<feature type="domain" description="PAC" evidence="8">
    <location>
        <begin position="218"/>
        <end position="271"/>
    </location>
</feature>
<dbReference type="InterPro" id="IPR011006">
    <property type="entry name" value="CheY-like_superfamily"/>
</dbReference>
<feature type="domain" description="PAS" evidence="7">
    <location>
        <begin position="268"/>
        <end position="341"/>
    </location>
</feature>
<sequence>MPKILLIDDDADERKLTRRTLSDNSSAFEIIDIATRAHYRNALEQGDFNLVITEYRLAWTDGFCVFADFKNLYPTLPVIMLTGHGDETVAVRAIKQGMADYIGKNRRDTLFAAVRQALQRPLESPPCQNKASGILWCEKWDQVISKLTSDFAYSLGIGEDGRPTFEWVTEPFKRFLDSHARYGEAPGLLDHHFGLTVHADDQALADRHVAALLNGYEDIAEYRIVSNGGEVRCFSDHALPIRDWSSGKVVRIYGTIQDITWRRNAEDKLRLMQRAIDSSNNGIVITDLADTDYAIIYVNQAFSTLTGYNSEELIGQNCRILQGDNRDQPEIDNLRQALRQQKDGYAILRNYRKDGSAFWNEIYISPVNDGHNRVTHFIGVQNDVTARIEMEQALQQSDLKMSAIFEHVSDAVLIFDQQGIVIRVNPSAEKIFGYGAGEMTGVGLERFLADAERKTHGQYLSNLSKDDEELVIDIREVTALKKDGGPFLVAVGIHELRLENKHLFVATIHDLTERKRAEAKLKASEERYRALFENSAEAILVNRGGERIEQVNQACLRLWRADTPEQLLAKKPLELVHPDFRDLVNARIERNLERDASVPSTFEEKILRLDGTAADVLVSTIPVVDQQGPLIFVLLVDITERKAAEMALRDSHKRIQDLSGHLEMVRENERIRIARELHDDLGAFLTALKMELSWLERHLPDELRECHIKIRSMIGEVNDSIQTVKRIITDLRPSLLDHLGLLPAIEWLVENFSQRSGIPCSLELPDSKPAMDTNRSTAIFRITQEALTNVLNHAHASKVEIAIEADANRLILTIADNGRGMTADRQRQDESYGIQGMRERANYFGAEFTVDGQAGAGTRIILKMPLKDNESERTDD</sequence>
<dbReference type="Pfam" id="PF00072">
    <property type="entry name" value="Response_reg"/>
    <property type="match status" value="1"/>
</dbReference>
<dbReference type="EMBL" id="JANIBK010000023">
    <property type="protein sequence ID" value="MCQ8128109.1"/>
    <property type="molecule type" value="Genomic_DNA"/>
</dbReference>
<evidence type="ECO:0000256" key="3">
    <source>
        <dbReference type="ARBA" id="ARBA00023012"/>
    </source>
</evidence>
<dbReference type="PROSITE" id="PS50110">
    <property type="entry name" value="RESPONSE_REGULATORY"/>
    <property type="match status" value="1"/>
</dbReference>
<dbReference type="RefSeq" id="WP_256614478.1">
    <property type="nucleotide sequence ID" value="NZ_JANIBK010000023.1"/>
</dbReference>
<dbReference type="SUPFAM" id="SSF55874">
    <property type="entry name" value="ATPase domain of HSP90 chaperone/DNA topoisomerase II/histidine kinase"/>
    <property type="match status" value="1"/>
</dbReference>
<evidence type="ECO:0000256" key="4">
    <source>
        <dbReference type="PROSITE-ProRule" id="PRU00169"/>
    </source>
</evidence>
<dbReference type="CDD" id="cd00130">
    <property type="entry name" value="PAS"/>
    <property type="match status" value="3"/>
</dbReference>
<dbReference type="Pfam" id="PF13188">
    <property type="entry name" value="PAS_8"/>
    <property type="match status" value="1"/>
</dbReference>
<dbReference type="Pfam" id="PF08447">
    <property type="entry name" value="PAS_3"/>
    <property type="match status" value="1"/>
</dbReference>
<dbReference type="SMART" id="SM00448">
    <property type="entry name" value="REC"/>
    <property type="match status" value="1"/>
</dbReference>
<dbReference type="Proteomes" id="UP001524586">
    <property type="component" value="Unassembled WGS sequence"/>
</dbReference>
<protein>
    <submittedName>
        <fullName evidence="9">PAS domain S-box protein</fullName>
    </submittedName>
</protein>
<dbReference type="SUPFAM" id="SSF52172">
    <property type="entry name" value="CheY-like"/>
    <property type="match status" value="1"/>
</dbReference>
<dbReference type="Pfam" id="PF02518">
    <property type="entry name" value="HATPase_c"/>
    <property type="match status" value="1"/>
</dbReference>
<dbReference type="Pfam" id="PF13426">
    <property type="entry name" value="PAS_9"/>
    <property type="match status" value="2"/>
</dbReference>
<evidence type="ECO:0000259" key="8">
    <source>
        <dbReference type="PROSITE" id="PS50113"/>
    </source>
</evidence>
<evidence type="ECO:0000259" key="5">
    <source>
        <dbReference type="PROSITE" id="PS50109"/>
    </source>
</evidence>
<dbReference type="InterPro" id="IPR035965">
    <property type="entry name" value="PAS-like_dom_sf"/>
</dbReference>
<dbReference type="PROSITE" id="PS50113">
    <property type="entry name" value="PAC"/>
    <property type="match status" value="4"/>
</dbReference>
<dbReference type="Gene3D" id="1.20.5.1930">
    <property type="match status" value="1"/>
</dbReference>
<dbReference type="PANTHER" id="PTHR24421:SF59">
    <property type="entry name" value="OXYGEN SENSOR HISTIDINE KINASE NREB"/>
    <property type="match status" value="1"/>
</dbReference>
<comment type="caution">
    <text evidence="4">Lacks conserved residue(s) required for the propagation of feature annotation.</text>
</comment>
<keyword evidence="2" id="KW-0418">Kinase</keyword>
<feature type="domain" description="PAS" evidence="7">
    <location>
        <begin position="524"/>
        <end position="595"/>
    </location>
</feature>
<gene>
    <name evidence="9" type="ORF">NP596_06520</name>
</gene>
<dbReference type="InterPro" id="IPR011712">
    <property type="entry name" value="Sig_transdc_His_kin_sub3_dim/P"/>
</dbReference>
<comment type="caution">
    <text evidence="9">The sequence shown here is derived from an EMBL/GenBank/DDBJ whole genome shotgun (WGS) entry which is preliminary data.</text>
</comment>